<accession>A0AAD5GZQ0</accession>
<evidence type="ECO:0000313" key="2">
    <source>
        <dbReference type="EMBL" id="KAI7838579.1"/>
    </source>
</evidence>
<name>A0AAD5GZQ0_9CHLO</name>
<dbReference type="EMBL" id="JADXDR010000123">
    <property type="protein sequence ID" value="KAI7838579.1"/>
    <property type="molecule type" value="Genomic_DNA"/>
</dbReference>
<feature type="transmembrane region" description="Helical" evidence="1">
    <location>
        <begin position="82"/>
        <end position="99"/>
    </location>
</feature>
<protein>
    <submittedName>
        <fullName evidence="2">Uncharacterized protein</fullName>
    </submittedName>
</protein>
<dbReference type="AlphaFoldDB" id="A0AAD5GZQ0"/>
<dbReference type="Proteomes" id="UP001205105">
    <property type="component" value="Unassembled WGS sequence"/>
</dbReference>
<keyword evidence="1" id="KW-0472">Membrane</keyword>
<keyword evidence="3" id="KW-1185">Reference proteome</keyword>
<proteinExistence type="predicted"/>
<gene>
    <name evidence="2" type="ORF">COHA_007650</name>
</gene>
<comment type="caution">
    <text evidence="2">The sequence shown here is derived from an EMBL/GenBank/DDBJ whole genome shotgun (WGS) entry which is preliminary data.</text>
</comment>
<reference evidence="2" key="1">
    <citation type="submission" date="2020-11" db="EMBL/GenBank/DDBJ databases">
        <title>Chlorella ohadii genome sequencing and assembly.</title>
        <authorList>
            <person name="Murik O."/>
            <person name="Treves H."/>
            <person name="Kedem I."/>
            <person name="Shotland Y."/>
            <person name="Kaplan A."/>
        </authorList>
    </citation>
    <scope>NUCLEOTIDE SEQUENCE</scope>
    <source>
        <strain evidence="2">1</strain>
    </source>
</reference>
<sequence>MRSALPLVAASALCPSRSTGQGLHWAQLQRLFEGFDLPGPLPTSEEDAPLTAGQILRHAGILLAASGAIYMLVFALSLRTRFALFAPTWLFVAATAWPFNSDICCTAPLSNPAARAATAAIYKPLSFLSVCMPIPTAAFVKADSLAECRTLLTFFQLSIGWLAPVLFSGLREAKLFQQHQLQRWQARHPPERGFSASLYHSL</sequence>
<organism evidence="2 3">
    <name type="scientific">Chlorella ohadii</name>
    <dbReference type="NCBI Taxonomy" id="2649997"/>
    <lineage>
        <taxon>Eukaryota</taxon>
        <taxon>Viridiplantae</taxon>
        <taxon>Chlorophyta</taxon>
        <taxon>core chlorophytes</taxon>
        <taxon>Trebouxiophyceae</taxon>
        <taxon>Chlorellales</taxon>
        <taxon>Chlorellaceae</taxon>
        <taxon>Chlorella clade</taxon>
        <taxon>Chlorella</taxon>
    </lineage>
</organism>
<keyword evidence="1" id="KW-0812">Transmembrane</keyword>
<keyword evidence="1" id="KW-1133">Transmembrane helix</keyword>
<evidence type="ECO:0000256" key="1">
    <source>
        <dbReference type="SAM" id="Phobius"/>
    </source>
</evidence>
<evidence type="ECO:0000313" key="3">
    <source>
        <dbReference type="Proteomes" id="UP001205105"/>
    </source>
</evidence>
<feature type="transmembrane region" description="Helical" evidence="1">
    <location>
        <begin position="55"/>
        <end position="75"/>
    </location>
</feature>